<sequence>MISATEPNVASPIDGAPYLRRVIFDVVLSILHELELFPLMTLPCFSAFLPYLYSFLHIVQTKQEVTIFGAF</sequence>
<evidence type="ECO:0000313" key="2">
    <source>
        <dbReference type="Proteomes" id="UP000095283"/>
    </source>
</evidence>
<dbReference type="AlphaFoldDB" id="A0A1I7X320"/>
<keyword evidence="1" id="KW-0472">Membrane</keyword>
<keyword evidence="2" id="KW-1185">Reference proteome</keyword>
<organism evidence="2 3">
    <name type="scientific">Heterorhabditis bacteriophora</name>
    <name type="common">Entomopathogenic nematode worm</name>
    <dbReference type="NCBI Taxonomy" id="37862"/>
    <lineage>
        <taxon>Eukaryota</taxon>
        <taxon>Metazoa</taxon>
        <taxon>Ecdysozoa</taxon>
        <taxon>Nematoda</taxon>
        <taxon>Chromadorea</taxon>
        <taxon>Rhabditida</taxon>
        <taxon>Rhabditina</taxon>
        <taxon>Rhabditomorpha</taxon>
        <taxon>Strongyloidea</taxon>
        <taxon>Heterorhabditidae</taxon>
        <taxon>Heterorhabditis</taxon>
    </lineage>
</organism>
<reference evidence="3" key="1">
    <citation type="submission" date="2016-11" db="UniProtKB">
        <authorList>
            <consortium name="WormBaseParasite"/>
        </authorList>
    </citation>
    <scope>IDENTIFICATION</scope>
</reference>
<keyword evidence="1" id="KW-0812">Transmembrane</keyword>
<protein>
    <submittedName>
        <fullName evidence="3">Uncharacterized protein</fullName>
    </submittedName>
</protein>
<keyword evidence="1" id="KW-1133">Transmembrane helix</keyword>
<dbReference type="Proteomes" id="UP000095283">
    <property type="component" value="Unplaced"/>
</dbReference>
<evidence type="ECO:0000256" key="1">
    <source>
        <dbReference type="SAM" id="Phobius"/>
    </source>
</evidence>
<name>A0A1I7X320_HETBA</name>
<accession>A0A1I7X320</accession>
<evidence type="ECO:0000313" key="3">
    <source>
        <dbReference type="WBParaSite" id="Hba_11810"/>
    </source>
</evidence>
<proteinExistence type="predicted"/>
<feature type="transmembrane region" description="Helical" evidence="1">
    <location>
        <begin position="36"/>
        <end position="56"/>
    </location>
</feature>
<dbReference type="WBParaSite" id="Hba_11810">
    <property type="protein sequence ID" value="Hba_11810"/>
    <property type="gene ID" value="Hba_11810"/>
</dbReference>